<dbReference type="EMBL" id="SOFS01000043">
    <property type="protein sequence ID" value="TFC17300.1"/>
    <property type="molecule type" value="Genomic_DNA"/>
</dbReference>
<organism evidence="3 4">
    <name type="scientific">Cryobacterium glucosi</name>
    <dbReference type="NCBI Taxonomy" id="1259175"/>
    <lineage>
        <taxon>Bacteria</taxon>
        <taxon>Bacillati</taxon>
        <taxon>Actinomycetota</taxon>
        <taxon>Actinomycetes</taxon>
        <taxon>Micrococcales</taxon>
        <taxon>Microbacteriaceae</taxon>
        <taxon>Cryobacterium</taxon>
    </lineage>
</organism>
<evidence type="ECO:0000256" key="1">
    <source>
        <dbReference type="ARBA" id="ARBA00023125"/>
    </source>
</evidence>
<protein>
    <submittedName>
        <fullName evidence="3">Helix-turn-helix domain-containing protein</fullName>
    </submittedName>
</protein>
<proteinExistence type="predicted"/>
<evidence type="ECO:0000313" key="4">
    <source>
        <dbReference type="Proteomes" id="UP000297604"/>
    </source>
</evidence>
<dbReference type="Pfam" id="PF01381">
    <property type="entry name" value="HTH_3"/>
    <property type="match status" value="1"/>
</dbReference>
<dbReference type="InterPro" id="IPR010982">
    <property type="entry name" value="Lambda_DNA-bd_dom_sf"/>
</dbReference>
<sequence length="215" mass="23294">MMDNLGSRLKDIRLKAGLTLRELARQVDVSPSFVSQIENGKSQPSVATLYAFAQLLNVSVDDLFESKPALDPGVPAVHPEEVLNRGDVTNPSEAWHPSEYANRVSVVHPSHRSRLNMAAGVNWERLAATPERDVNFMKIVYAPGATSTDEGDTVSHAGYEYGYVIAGELQVTIGDEAFTLHAGESLGFDSSIPHSLKNTGSIDVQGIWFVHGAHA</sequence>
<dbReference type="InterPro" id="IPR014710">
    <property type="entry name" value="RmlC-like_jellyroll"/>
</dbReference>
<dbReference type="InterPro" id="IPR050807">
    <property type="entry name" value="TransReg_Diox_bact_type"/>
</dbReference>
<dbReference type="InterPro" id="IPR013096">
    <property type="entry name" value="Cupin_2"/>
</dbReference>
<evidence type="ECO:0000259" key="2">
    <source>
        <dbReference type="PROSITE" id="PS50943"/>
    </source>
</evidence>
<dbReference type="CDD" id="cd02209">
    <property type="entry name" value="cupin_XRE_C"/>
    <property type="match status" value="1"/>
</dbReference>
<dbReference type="InterPro" id="IPR001387">
    <property type="entry name" value="Cro/C1-type_HTH"/>
</dbReference>
<feature type="domain" description="HTH cro/C1-type" evidence="2">
    <location>
        <begin position="9"/>
        <end position="63"/>
    </location>
</feature>
<keyword evidence="1" id="KW-0238">DNA-binding</keyword>
<name>A0ABY2ILC6_9MICO</name>
<dbReference type="PROSITE" id="PS50943">
    <property type="entry name" value="HTH_CROC1"/>
    <property type="match status" value="1"/>
</dbReference>
<accession>A0ABY2ILC6</accession>
<dbReference type="SMART" id="SM00530">
    <property type="entry name" value="HTH_XRE"/>
    <property type="match status" value="1"/>
</dbReference>
<dbReference type="InterPro" id="IPR011051">
    <property type="entry name" value="RmlC_Cupin_sf"/>
</dbReference>
<dbReference type="CDD" id="cd00093">
    <property type="entry name" value="HTH_XRE"/>
    <property type="match status" value="1"/>
</dbReference>
<dbReference type="Gene3D" id="2.60.120.10">
    <property type="entry name" value="Jelly Rolls"/>
    <property type="match status" value="1"/>
</dbReference>
<dbReference type="PANTHER" id="PTHR46797:SF1">
    <property type="entry name" value="METHYLPHOSPHONATE SYNTHASE"/>
    <property type="match status" value="1"/>
</dbReference>
<reference evidence="3 4" key="1">
    <citation type="submission" date="2019-03" db="EMBL/GenBank/DDBJ databases">
        <title>Genomics of glacier-inhabiting Cryobacterium strains.</title>
        <authorList>
            <person name="Liu Q."/>
            <person name="Xin Y.-H."/>
        </authorList>
    </citation>
    <scope>NUCLEOTIDE SEQUENCE [LARGE SCALE GENOMIC DNA]</scope>
    <source>
        <strain evidence="3 4">MDB1-5</strain>
    </source>
</reference>
<dbReference type="SUPFAM" id="SSF51182">
    <property type="entry name" value="RmlC-like cupins"/>
    <property type="match status" value="1"/>
</dbReference>
<evidence type="ECO:0000313" key="3">
    <source>
        <dbReference type="EMBL" id="TFC17300.1"/>
    </source>
</evidence>
<dbReference type="Proteomes" id="UP000297604">
    <property type="component" value="Unassembled WGS sequence"/>
</dbReference>
<dbReference type="SUPFAM" id="SSF47413">
    <property type="entry name" value="lambda repressor-like DNA-binding domains"/>
    <property type="match status" value="1"/>
</dbReference>
<comment type="caution">
    <text evidence="3">The sequence shown here is derived from an EMBL/GenBank/DDBJ whole genome shotgun (WGS) entry which is preliminary data.</text>
</comment>
<gene>
    <name evidence="3" type="ORF">E3O46_16830</name>
</gene>
<dbReference type="Gene3D" id="1.10.260.40">
    <property type="entry name" value="lambda repressor-like DNA-binding domains"/>
    <property type="match status" value="1"/>
</dbReference>
<dbReference type="PANTHER" id="PTHR46797">
    <property type="entry name" value="HTH-TYPE TRANSCRIPTIONAL REGULATOR"/>
    <property type="match status" value="1"/>
</dbReference>
<keyword evidence="4" id="KW-1185">Reference proteome</keyword>
<dbReference type="RefSeq" id="WP_134449124.1">
    <property type="nucleotide sequence ID" value="NZ_SOFS01000043.1"/>
</dbReference>
<dbReference type="Pfam" id="PF07883">
    <property type="entry name" value="Cupin_2"/>
    <property type="match status" value="1"/>
</dbReference>